<evidence type="ECO:0000313" key="2">
    <source>
        <dbReference type="Proteomes" id="UP001220225"/>
    </source>
</evidence>
<accession>A0ABT5LSQ0</accession>
<dbReference type="RefSeq" id="WP_273575472.1">
    <property type="nucleotide sequence ID" value="NZ_JAQRFN010000008.1"/>
</dbReference>
<reference evidence="1 2" key="1">
    <citation type="submission" date="2023-02" db="EMBL/GenBank/DDBJ databases">
        <title>Entomopathogenic bacteria.</title>
        <authorList>
            <person name="Machado R.A."/>
        </authorList>
    </citation>
    <scope>NUCLEOTIDE SEQUENCE [LARGE SCALE GENOMIC DNA]</scope>
    <source>
        <strain evidence="1 2">XENO-2</strain>
    </source>
</reference>
<evidence type="ECO:0000313" key="1">
    <source>
        <dbReference type="EMBL" id="MDC9596873.1"/>
    </source>
</evidence>
<evidence type="ECO:0008006" key="3">
    <source>
        <dbReference type="Google" id="ProtNLM"/>
    </source>
</evidence>
<dbReference type="EMBL" id="JAQRFN010000008">
    <property type="protein sequence ID" value="MDC9596873.1"/>
    <property type="molecule type" value="Genomic_DNA"/>
</dbReference>
<proteinExistence type="predicted"/>
<dbReference type="Proteomes" id="UP001220225">
    <property type="component" value="Unassembled WGS sequence"/>
</dbReference>
<protein>
    <recommendedName>
        <fullName evidence="3">Transposase</fullName>
    </recommendedName>
</protein>
<organism evidence="1 2">
    <name type="scientific">Xenorhabdus anantnagensis</name>
    <dbReference type="NCBI Taxonomy" id="3025875"/>
    <lineage>
        <taxon>Bacteria</taxon>
        <taxon>Pseudomonadati</taxon>
        <taxon>Pseudomonadota</taxon>
        <taxon>Gammaproteobacteria</taxon>
        <taxon>Enterobacterales</taxon>
        <taxon>Morganellaceae</taxon>
        <taxon>Xenorhabdus</taxon>
    </lineage>
</organism>
<gene>
    <name evidence="1" type="ORF">PSI14_08310</name>
</gene>
<name>A0ABT5LSQ0_9GAMM</name>
<sequence length="60" mass="6454">MNRSSPPAKSQPRYRQVLLFQSKNAVSDSLRGEAGLSLSELWCPLAAASLSAVNQPKVTP</sequence>
<comment type="caution">
    <text evidence="1">The sequence shown here is derived from an EMBL/GenBank/DDBJ whole genome shotgun (WGS) entry which is preliminary data.</text>
</comment>
<keyword evidence="2" id="KW-1185">Reference proteome</keyword>